<evidence type="ECO:0000256" key="7">
    <source>
        <dbReference type="ARBA" id="ARBA00022769"/>
    </source>
</evidence>
<dbReference type="Pfam" id="PF17755">
    <property type="entry name" value="UvrA_DNA-bind"/>
    <property type="match status" value="1"/>
</dbReference>
<keyword evidence="4" id="KW-0677">Repeat</keyword>
<sequence length="939" mass="104001">MDIHIKGAREHNLQNLELRIPREKLVVITGVSGSGKSSLAFDTLYAEGYRKYVESLSTRARQLLEQIKRPEVDFIHGLSPVVAIEQRSAAGSNPRSTVATITEIADYSRLLWAVCGEQFDPIDGGRIERRSLDDCIRRVYREPEESRLMILAPVMTARASVIREEIPHLRQKGFQRVRIAGTVYELDEAERFPSQTGELELEVIVDRIVLREDQRSRLADSLELAFREGLDRALVMTQDNRDAPWKEIRLSRALAGATSGQVYDPLTPRHFSWNHPEGACETCGGVGQTRQFNEMLLVPDPSKSVKKGAIKPLRLGSKGMIIKHNAILKQLAEQLPFDPNTAWEELPADVRQTILGGGGERLFSFKLKRGNTKPEALPWNGVLDLLDDIRRETSSDGLRARLLAYQVASECPSCHGQRLNARARNVLVSGKRFTDFLSQSIGDAHNFVLQSLLPEERLMPAREALIGLEQRLGFLVEVGLSYMTLDRAYSTLSGGEAQRVRLATQLGMGLVGVCYVLDEPSIGLHPHDNDKLIHTLLDLRNRGNAVVVVEHDEATIRVADWLIELGPGAGAQGGKLVFEGTPEECKTDKKSRTGPYLSGQRTLMKDVKDREPAYGRLTVLNAREHNLRGLNVGFPLKLLTVVCGVSGSGKSTLVNDVLAQAASWKLNGAKAIPGAHDGLDGLDAFKSVIRVDQDPIGRSPRSNPATYTKVFDHLRDLYAKCPLSKVRGYKGSRFSFNVRGGRCERCQGDGQIKLDMQFLGDVFVECPSCHGRRYNRETLEVRFKGVNIAEALDMTVDEALAHFKNMPKIAERLQTLSAVGLGYVKLGQPANSLSGGEAQRIKLSLELAKRQQGETLYLLDEPTTGLHWDDIQKLLDLLYQLREAGNTIILIEHHSDIIRLADWVIELGPGGGSAGGHLVYEGKPAGLKSCEKSLTGRYL</sequence>
<protein>
    <recommendedName>
        <fullName evidence="15">UvrABC system protein A</fullName>
    </recommendedName>
    <alternativeName>
        <fullName evidence="16">Excinuclease ABC subunit A</fullName>
    </alternativeName>
</protein>
<evidence type="ECO:0000256" key="12">
    <source>
        <dbReference type="ARBA" id="ARBA00023125"/>
    </source>
</evidence>
<dbReference type="Proteomes" id="UP000642829">
    <property type="component" value="Unassembled WGS sequence"/>
</dbReference>
<dbReference type="GO" id="GO:0008270">
    <property type="term" value="F:zinc ion binding"/>
    <property type="evidence" value="ECO:0007669"/>
    <property type="project" value="UniProtKB-KW"/>
</dbReference>
<evidence type="ECO:0000256" key="4">
    <source>
        <dbReference type="ARBA" id="ARBA00022737"/>
    </source>
</evidence>
<dbReference type="InterPro" id="IPR027417">
    <property type="entry name" value="P-loop_NTPase"/>
</dbReference>
<dbReference type="PANTHER" id="PTHR43152:SF1">
    <property type="entry name" value="UVRA PROTEIN"/>
    <property type="match status" value="1"/>
</dbReference>
<dbReference type="GO" id="GO:0005737">
    <property type="term" value="C:cytoplasm"/>
    <property type="evidence" value="ECO:0007669"/>
    <property type="project" value="UniProtKB-SubCell"/>
</dbReference>
<dbReference type="Gene3D" id="1.10.8.280">
    <property type="entry name" value="ABC transporter ATPase domain-like"/>
    <property type="match status" value="1"/>
</dbReference>
<evidence type="ECO:0000256" key="8">
    <source>
        <dbReference type="ARBA" id="ARBA00022771"/>
    </source>
</evidence>
<dbReference type="PROSITE" id="PS00211">
    <property type="entry name" value="ABC_TRANSPORTER_1"/>
    <property type="match status" value="2"/>
</dbReference>
<dbReference type="GO" id="GO:0003677">
    <property type="term" value="F:DNA binding"/>
    <property type="evidence" value="ECO:0007669"/>
    <property type="project" value="UniProtKB-KW"/>
</dbReference>
<dbReference type="EMBL" id="BMXG01000004">
    <property type="protein sequence ID" value="GHB94598.1"/>
    <property type="molecule type" value="Genomic_DNA"/>
</dbReference>
<proteinExistence type="inferred from homology"/>
<keyword evidence="5" id="KW-0547">Nucleotide-binding</keyword>
<dbReference type="RefSeq" id="WP_189512054.1">
    <property type="nucleotide sequence ID" value="NZ_BMXG01000004.1"/>
</dbReference>
<evidence type="ECO:0000256" key="14">
    <source>
        <dbReference type="ARBA" id="ARBA00038000"/>
    </source>
</evidence>
<name>A0A8J3GD59_9BACT</name>
<keyword evidence="13" id="KW-0234">DNA repair</keyword>
<keyword evidence="19" id="KW-1185">Reference proteome</keyword>
<dbReference type="InterPro" id="IPR004602">
    <property type="entry name" value="UvrA"/>
</dbReference>
<dbReference type="InterPro" id="IPR003439">
    <property type="entry name" value="ABC_transporter-like_ATP-bd"/>
</dbReference>
<evidence type="ECO:0000256" key="15">
    <source>
        <dbReference type="ARBA" id="ARBA00039316"/>
    </source>
</evidence>
<keyword evidence="12" id="KW-0238">DNA-binding</keyword>
<keyword evidence="11" id="KW-0267">Excision nuclease</keyword>
<dbReference type="Gene3D" id="3.30.1490.20">
    <property type="entry name" value="ATP-grasp fold, A domain"/>
    <property type="match status" value="1"/>
</dbReference>
<gene>
    <name evidence="18" type="primary">uvrA</name>
    <name evidence="18" type="ORF">GCM10007047_07630</name>
</gene>
<keyword evidence="2" id="KW-0963">Cytoplasm</keyword>
<comment type="caution">
    <text evidence="18">The sequence shown here is derived from an EMBL/GenBank/DDBJ whole genome shotgun (WGS) entry which is preliminary data.</text>
</comment>
<dbReference type="GO" id="GO:0016887">
    <property type="term" value="F:ATP hydrolysis activity"/>
    <property type="evidence" value="ECO:0007669"/>
    <property type="project" value="InterPro"/>
</dbReference>
<dbReference type="SUPFAM" id="SSF52540">
    <property type="entry name" value="P-loop containing nucleoside triphosphate hydrolases"/>
    <property type="match status" value="2"/>
</dbReference>
<keyword evidence="6" id="KW-0227">DNA damage</keyword>
<keyword evidence="8" id="KW-0863">Zinc-finger</keyword>
<comment type="similarity">
    <text evidence="14">Belongs to the ABC transporter superfamily. UvrA family.</text>
</comment>
<evidence type="ECO:0000256" key="13">
    <source>
        <dbReference type="ARBA" id="ARBA00023204"/>
    </source>
</evidence>
<dbReference type="SMART" id="SM00382">
    <property type="entry name" value="AAA"/>
    <property type="match status" value="2"/>
</dbReference>
<accession>A0A8J3GD59</accession>
<dbReference type="Pfam" id="PF17760">
    <property type="entry name" value="UvrA_inter"/>
    <property type="match status" value="1"/>
</dbReference>
<dbReference type="InterPro" id="IPR017871">
    <property type="entry name" value="ABC_transporter-like_CS"/>
</dbReference>
<feature type="domain" description="ABC transporter" evidence="17">
    <location>
        <begin position="607"/>
        <end position="934"/>
    </location>
</feature>
<organism evidence="18 19">
    <name type="scientific">Cerasicoccus arenae</name>
    <dbReference type="NCBI Taxonomy" id="424488"/>
    <lineage>
        <taxon>Bacteria</taxon>
        <taxon>Pseudomonadati</taxon>
        <taxon>Verrucomicrobiota</taxon>
        <taxon>Opitutia</taxon>
        <taxon>Puniceicoccales</taxon>
        <taxon>Cerasicoccaceae</taxon>
        <taxon>Cerasicoccus</taxon>
    </lineage>
</organism>
<keyword evidence="3" id="KW-0479">Metal-binding</keyword>
<evidence type="ECO:0000256" key="6">
    <source>
        <dbReference type="ARBA" id="ARBA00022763"/>
    </source>
</evidence>
<dbReference type="InterPro" id="IPR013815">
    <property type="entry name" value="ATP_grasp_subdomain_1"/>
</dbReference>
<dbReference type="NCBIfam" id="NF001503">
    <property type="entry name" value="PRK00349.1"/>
    <property type="match status" value="1"/>
</dbReference>
<evidence type="ECO:0000256" key="9">
    <source>
        <dbReference type="ARBA" id="ARBA00022833"/>
    </source>
</evidence>
<evidence type="ECO:0000313" key="19">
    <source>
        <dbReference type="Proteomes" id="UP000642829"/>
    </source>
</evidence>
<dbReference type="GO" id="GO:0005524">
    <property type="term" value="F:ATP binding"/>
    <property type="evidence" value="ECO:0007669"/>
    <property type="project" value="UniProtKB-KW"/>
</dbReference>
<dbReference type="GO" id="GO:0006289">
    <property type="term" value="P:nucleotide-excision repair"/>
    <property type="evidence" value="ECO:0007669"/>
    <property type="project" value="InterPro"/>
</dbReference>
<evidence type="ECO:0000256" key="10">
    <source>
        <dbReference type="ARBA" id="ARBA00022840"/>
    </source>
</evidence>
<keyword evidence="9" id="KW-0862">Zinc</keyword>
<evidence type="ECO:0000256" key="1">
    <source>
        <dbReference type="ARBA" id="ARBA00004496"/>
    </source>
</evidence>
<evidence type="ECO:0000256" key="5">
    <source>
        <dbReference type="ARBA" id="ARBA00022741"/>
    </source>
</evidence>
<dbReference type="AlphaFoldDB" id="A0A8J3GD59"/>
<keyword evidence="10" id="KW-0067">ATP-binding</keyword>
<evidence type="ECO:0000256" key="3">
    <source>
        <dbReference type="ARBA" id="ARBA00022723"/>
    </source>
</evidence>
<dbReference type="InterPro" id="IPR041102">
    <property type="entry name" value="UvrA_inter"/>
</dbReference>
<dbReference type="PANTHER" id="PTHR43152">
    <property type="entry name" value="UVRABC SYSTEM PROTEIN A"/>
    <property type="match status" value="1"/>
</dbReference>
<reference evidence="18" key="2">
    <citation type="submission" date="2020-09" db="EMBL/GenBank/DDBJ databases">
        <authorList>
            <person name="Sun Q."/>
            <person name="Kim S."/>
        </authorList>
    </citation>
    <scope>NUCLEOTIDE SEQUENCE</scope>
    <source>
        <strain evidence="18">KCTC 12870</strain>
    </source>
</reference>
<evidence type="ECO:0000256" key="16">
    <source>
        <dbReference type="ARBA" id="ARBA00042156"/>
    </source>
</evidence>
<dbReference type="PROSITE" id="PS50893">
    <property type="entry name" value="ABC_TRANSPORTER_2"/>
    <property type="match status" value="1"/>
</dbReference>
<comment type="subcellular location">
    <subcellularLocation>
        <location evidence="1">Cytoplasm</location>
    </subcellularLocation>
</comment>
<reference evidence="18" key="1">
    <citation type="journal article" date="2014" name="Int. J. Syst. Evol. Microbiol.">
        <title>Complete genome sequence of Corynebacterium casei LMG S-19264T (=DSM 44701T), isolated from a smear-ripened cheese.</title>
        <authorList>
            <consortium name="US DOE Joint Genome Institute (JGI-PGF)"/>
            <person name="Walter F."/>
            <person name="Albersmeier A."/>
            <person name="Kalinowski J."/>
            <person name="Ruckert C."/>
        </authorList>
    </citation>
    <scope>NUCLEOTIDE SEQUENCE</scope>
    <source>
        <strain evidence="18">KCTC 12870</strain>
    </source>
</reference>
<dbReference type="Gene3D" id="1.20.1580.10">
    <property type="entry name" value="ABC transporter ATPase like domain"/>
    <property type="match status" value="2"/>
</dbReference>
<dbReference type="GO" id="GO:0009380">
    <property type="term" value="C:excinuclease repair complex"/>
    <property type="evidence" value="ECO:0007669"/>
    <property type="project" value="InterPro"/>
</dbReference>
<dbReference type="InterPro" id="IPR041552">
    <property type="entry name" value="UvrA_DNA-bd"/>
</dbReference>
<evidence type="ECO:0000256" key="2">
    <source>
        <dbReference type="ARBA" id="ARBA00022490"/>
    </source>
</evidence>
<evidence type="ECO:0000259" key="17">
    <source>
        <dbReference type="PROSITE" id="PS50893"/>
    </source>
</evidence>
<dbReference type="NCBIfam" id="TIGR00630">
    <property type="entry name" value="uvra"/>
    <property type="match status" value="1"/>
</dbReference>
<dbReference type="GO" id="GO:0004518">
    <property type="term" value="F:nuclease activity"/>
    <property type="evidence" value="ECO:0007669"/>
    <property type="project" value="UniProtKB-KW"/>
</dbReference>
<evidence type="ECO:0000256" key="11">
    <source>
        <dbReference type="ARBA" id="ARBA00022881"/>
    </source>
</evidence>
<evidence type="ECO:0000313" key="18">
    <source>
        <dbReference type="EMBL" id="GHB94598.1"/>
    </source>
</evidence>
<dbReference type="Gene3D" id="3.40.50.300">
    <property type="entry name" value="P-loop containing nucleotide triphosphate hydrolases"/>
    <property type="match status" value="2"/>
</dbReference>
<dbReference type="InterPro" id="IPR003593">
    <property type="entry name" value="AAA+_ATPase"/>
</dbReference>
<keyword evidence="7" id="KW-0228">DNA excision</keyword>